<dbReference type="Proteomes" id="UP000481947">
    <property type="component" value="Unassembled WGS sequence"/>
</dbReference>
<accession>A0A7C9J8D9</accession>
<organism evidence="1 2">
    <name type="scientific">Malikia spinosa</name>
    <dbReference type="NCBI Taxonomy" id="86180"/>
    <lineage>
        <taxon>Bacteria</taxon>
        <taxon>Pseudomonadati</taxon>
        <taxon>Pseudomonadota</taxon>
        <taxon>Betaproteobacteria</taxon>
        <taxon>Burkholderiales</taxon>
        <taxon>Comamonadaceae</taxon>
        <taxon>Malikia</taxon>
    </lineage>
</organism>
<comment type="caution">
    <text evidence="1">The sequence shown here is derived from an EMBL/GenBank/DDBJ whole genome shotgun (WGS) entry which is preliminary data.</text>
</comment>
<evidence type="ECO:0000313" key="2">
    <source>
        <dbReference type="Proteomes" id="UP000481947"/>
    </source>
</evidence>
<sequence length="110" mass="11993">MVPSPLSAWVNKKAALPQRFRLEPDADGLPIPDATSTEWTVSVALHEAIPLHAIADAKWFSLAETRRATSAYLKKAEALIDGLWGGTLDSEERDLIQLNLGQPPSFCLAL</sequence>
<reference evidence="1 2" key="1">
    <citation type="submission" date="2019-09" db="EMBL/GenBank/DDBJ databases">
        <title>Identification of Malikia spinosa a prominent benzene-, toluene-, and ethylbenzene-degrading bacterium: enrichment, isolation and whole genome sequencing.</title>
        <authorList>
            <person name="Tancsics A."/>
            <person name="Revesz F."/>
            <person name="Kriszt B."/>
        </authorList>
    </citation>
    <scope>NUCLEOTIDE SEQUENCE [LARGE SCALE GENOMIC DNA]</scope>
    <source>
        <strain evidence="1 2">AB6</strain>
    </source>
</reference>
<gene>
    <name evidence="1" type="ORF">F5985_16430</name>
</gene>
<evidence type="ECO:0000313" key="1">
    <source>
        <dbReference type="EMBL" id="MYZ53671.1"/>
    </source>
</evidence>
<name>A0A7C9J8D9_9BURK</name>
<dbReference type="EMBL" id="VYSB01000025">
    <property type="protein sequence ID" value="MYZ53671.1"/>
    <property type="molecule type" value="Genomic_DNA"/>
</dbReference>
<proteinExistence type="predicted"/>
<dbReference type="AlphaFoldDB" id="A0A7C9J8D9"/>
<dbReference type="RefSeq" id="WP_161126217.1">
    <property type="nucleotide sequence ID" value="NZ_VYSB01000025.1"/>
</dbReference>
<protein>
    <submittedName>
        <fullName evidence="1">Uncharacterized protein</fullName>
    </submittedName>
</protein>